<evidence type="ECO:0000313" key="4">
    <source>
        <dbReference type="Proteomes" id="UP000519004"/>
    </source>
</evidence>
<feature type="region of interest" description="Disordered" evidence="1">
    <location>
        <begin position="36"/>
        <end position="106"/>
    </location>
</feature>
<name>A0A7W7XZL2_9GAMM</name>
<sequence>MRNFPRLLVLAGMLGAVPAMAESRWLYKCEAKADGQVSIQSEPCPPDSREHWRRAVQPEPPAPRTSQAPPSLPTNTAPVWIRESGPTRAQRQAQARRARCEQAKAHARRERDLRWRELKIEDLRRLDRHVAEHCR</sequence>
<dbReference type="EMBL" id="JACHHX010000007">
    <property type="protein sequence ID" value="MBB5015386.1"/>
    <property type="molecule type" value="Genomic_DNA"/>
</dbReference>
<evidence type="ECO:0000256" key="1">
    <source>
        <dbReference type="SAM" id="MobiDB-lite"/>
    </source>
</evidence>
<feature type="compositionally biased region" description="Polar residues" evidence="1">
    <location>
        <begin position="64"/>
        <end position="77"/>
    </location>
</feature>
<evidence type="ECO:0000313" key="3">
    <source>
        <dbReference type="EMBL" id="MBB5015386.1"/>
    </source>
</evidence>
<dbReference type="RefSeq" id="WP_183948079.1">
    <property type="nucleotide sequence ID" value="NZ_JACHHX010000007.1"/>
</dbReference>
<proteinExistence type="predicted"/>
<gene>
    <name evidence="3" type="ORF">HNQ58_001284</name>
</gene>
<dbReference type="AlphaFoldDB" id="A0A7W7XZL2"/>
<reference evidence="3 4" key="1">
    <citation type="submission" date="2020-08" db="EMBL/GenBank/DDBJ databases">
        <title>Genomic Encyclopedia of Type Strains, Phase IV (KMG-IV): sequencing the most valuable type-strain genomes for metagenomic binning, comparative biology and taxonomic classification.</title>
        <authorList>
            <person name="Goeker M."/>
        </authorList>
    </citation>
    <scope>NUCLEOTIDE SEQUENCE [LARGE SCALE GENOMIC DNA]</scope>
    <source>
        <strain evidence="3 4">DSM 25897</strain>
    </source>
</reference>
<feature type="signal peptide" evidence="2">
    <location>
        <begin position="1"/>
        <end position="21"/>
    </location>
</feature>
<evidence type="ECO:0008006" key="5">
    <source>
        <dbReference type="Google" id="ProtNLM"/>
    </source>
</evidence>
<evidence type="ECO:0000256" key="2">
    <source>
        <dbReference type="SAM" id="SignalP"/>
    </source>
</evidence>
<protein>
    <recommendedName>
        <fullName evidence="5">DUF4124 domain-containing protein</fullName>
    </recommendedName>
</protein>
<accession>A0A7W7XZL2</accession>
<dbReference type="Proteomes" id="UP000519004">
    <property type="component" value="Unassembled WGS sequence"/>
</dbReference>
<comment type="caution">
    <text evidence="3">The sequence shown here is derived from an EMBL/GenBank/DDBJ whole genome shotgun (WGS) entry which is preliminary data.</text>
</comment>
<keyword evidence="2" id="KW-0732">Signal</keyword>
<feature type="chain" id="PRO_5031381679" description="DUF4124 domain-containing protein" evidence="2">
    <location>
        <begin position="22"/>
        <end position="135"/>
    </location>
</feature>
<keyword evidence="4" id="KW-1185">Reference proteome</keyword>
<organism evidence="3 4">
    <name type="scientific">Rehaibacterium terrae</name>
    <dbReference type="NCBI Taxonomy" id="1341696"/>
    <lineage>
        <taxon>Bacteria</taxon>
        <taxon>Pseudomonadati</taxon>
        <taxon>Pseudomonadota</taxon>
        <taxon>Gammaproteobacteria</taxon>
        <taxon>Lysobacterales</taxon>
        <taxon>Lysobacteraceae</taxon>
        <taxon>Rehaibacterium</taxon>
    </lineage>
</organism>